<sequence>MKLTAITLGLLSVTSAAYALTPWVNGAPAITVRISGAVAQNKAYTQVVTDVLAAPGTLDTFNDVDAVTGSVGSNWTAHYFLGAQNLGAGLAGKKILLLRRTRGGTGYGIIPLKMNMPLEHLNIVGLPQSAWVADGTQAWKQTISSENASKYLNKKISDAGAIAADPFIVLKPGTENYPDQQIELTTGLVEPGWPTGAESIPTTGSTAFAIIQTPGLAYGVAVTLDLYKALQAAQKRAGILPSSVVIGDYTETSMPNLNRNVMGSLIAGKIGAWDQIKIVDKTDSNAVKSLVDDDILTDAGITAPYKESTTGGNLTPVALSLRNNGAATSVIAYSVFLNYPGAKNAVGPAAKTPDNAVDEDASLPIVKQPIIVADTGTLLKDWQNGTNVLGFNNVVDGAGFAKRWGIAINTADKNTSVTTTGTGGDPWRYVRVDGYAPTLENIAAGVYSYWSEGVVLYRKNKSDDSSWALKTKLIKTLAENLGSPSILSLANTTQAWGKTGAVASTVDGRGFSAAVPFNASNPVSAFSHKNKGSIHTEIVPVADSNATGGLAVQLK</sequence>
<evidence type="ECO:0008006" key="4">
    <source>
        <dbReference type="Google" id="ProtNLM"/>
    </source>
</evidence>
<evidence type="ECO:0000313" key="2">
    <source>
        <dbReference type="EMBL" id="KJV06493.1"/>
    </source>
</evidence>
<organism evidence="2 3">
    <name type="scientific">Methylocucumis oryzae</name>
    <dbReference type="NCBI Taxonomy" id="1632867"/>
    <lineage>
        <taxon>Bacteria</taxon>
        <taxon>Pseudomonadati</taxon>
        <taxon>Pseudomonadota</taxon>
        <taxon>Gammaproteobacteria</taxon>
        <taxon>Methylococcales</taxon>
        <taxon>Methylococcaceae</taxon>
        <taxon>Methylocucumis</taxon>
    </lineage>
</organism>
<evidence type="ECO:0000256" key="1">
    <source>
        <dbReference type="SAM" id="SignalP"/>
    </source>
</evidence>
<comment type="caution">
    <text evidence="2">The sequence shown here is derived from an EMBL/GenBank/DDBJ whole genome shotgun (WGS) entry which is preliminary data.</text>
</comment>
<protein>
    <recommendedName>
        <fullName evidence="4">Tail sheath protein subtilisin-like domain-containing protein</fullName>
    </recommendedName>
</protein>
<dbReference type="PATRIC" id="fig|1632867.3.peg.227"/>
<keyword evidence="3" id="KW-1185">Reference proteome</keyword>
<evidence type="ECO:0000313" key="3">
    <source>
        <dbReference type="Proteomes" id="UP000033684"/>
    </source>
</evidence>
<feature type="chain" id="PRO_5002462568" description="Tail sheath protein subtilisin-like domain-containing protein" evidence="1">
    <location>
        <begin position="20"/>
        <end position="555"/>
    </location>
</feature>
<gene>
    <name evidence="2" type="ORF">VZ94_10830</name>
</gene>
<name>A0A0F3IIX9_9GAMM</name>
<dbReference type="Proteomes" id="UP000033684">
    <property type="component" value="Unassembled WGS sequence"/>
</dbReference>
<proteinExistence type="predicted"/>
<dbReference type="EMBL" id="LAJX01000106">
    <property type="protein sequence ID" value="KJV06493.1"/>
    <property type="molecule type" value="Genomic_DNA"/>
</dbReference>
<keyword evidence="1" id="KW-0732">Signal</keyword>
<feature type="signal peptide" evidence="1">
    <location>
        <begin position="1"/>
        <end position="19"/>
    </location>
</feature>
<reference evidence="3" key="1">
    <citation type="submission" date="2015-03" db="EMBL/GenBank/DDBJ databases">
        <title>Draft genome sequence of a novel methanotroph (Sn10-6) isolated from flooded ricefield rhizosphere in India.</title>
        <authorList>
            <person name="Pandit P.S."/>
            <person name="Pore S.D."/>
            <person name="Arora P."/>
            <person name="Kapse N.G."/>
            <person name="Dhakephalkar P.K."/>
            <person name="Rahalkar M.C."/>
        </authorList>
    </citation>
    <scope>NUCLEOTIDE SEQUENCE [LARGE SCALE GENOMIC DNA]</scope>
    <source>
        <strain evidence="3">Sn10-6</strain>
    </source>
</reference>
<reference evidence="2 3" key="2">
    <citation type="journal article" date="2016" name="Microb. Ecol.">
        <title>Genome Characteristics of a Novel Type I Methanotroph (Sn10-6) Isolated from a Flooded Indian Rice Field.</title>
        <authorList>
            <person name="Rahalkar M.C."/>
            <person name="Pandit P.S."/>
            <person name="Dhakephalkar P.K."/>
            <person name="Pore S."/>
            <person name="Arora P."/>
            <person name="Kapse N."/>
        </authorList>
    </citation>
    <scope>NUCLEOTIDE SEQUENCE [LARGE SCALE GENOMIC DNA]</scope>
    <source>
        <strain evidence="2 3">Sn10-6</strain>
    </source>
</reference>
<dbReference type="AlphaFoldDB" id="A0A0F3IIX9"/>
<accession>A0A0F3IIX9</accession>
<dbReference type="OrthoDB" id="5558142at2"/>